<feature type="active site" evidence="7">
    <location>
        <position position="90"/>
    </location>
</feature>
<dbReference type="NCBIfam" id="TIGR02227">
    <property type="entry name" value="sigpep_I_bact"/>
    <property type="match status" value="1"/>
</dbReference>
<name>A0A7S7RGK1_CRYPV</name>
<sequence length="194" mass="22509">MPNKFIFRTSLKYAKILLGIHLIQKYGFSICITDGPSMIPTIGPKRELLLYEKLSISLSRIFKLNGNFPVNRNDIIIANSVENPEILVCKRVIGKEGDIVTVFPNYTLVSKFNNCNFIDFIHKRHSCFQMKIPPNYFWIQGDNFNNSRDSRNYGPIHESLIIGRVIYKLWPNPIFSKLSAIIRRKMDQINTLEN</sequence>
<dbReference type="Proteomes" id="UP000593906">
    <property type="component" value="Chromosome 4"/>
</dbReference>
<proteinExistence type="inferred from homology"/>
<dbReference type="EMBL" id="CP044419">
    <property type="protein sequence ID" value="QOY41951.1"/>
    <property type="molecule type" value="Genomic_DNA"/>
</dbReference>
<keyword evidence="3 8" id="KW-0378">Hydrolase</keyword>
<dbReference type="GO" id="GO:0004252">
    <property type="term" value="F:serine-type endopeptidase activity"/>
    <property type="evidence" value="ECO:0007669"/>
    <property type="project" value="InterPro"/>
</dbReference>
<organism evidence="10 11">
    <name type="scientific">Cryptosporidium parvum</name>
    <dbReference type="NCBI Taxonomy" id="5807"/>
    <lineage>
        <taxon>Eukaryota</taxon>
        <taxon>Sar</taxon>
        <taxon>Alveolata</taxon>
        <taxon>Apicomplexa</taxon>
        <taxon>Conoidasida</taxon>
        <taxon>Coccidia</taxon>
        <taxon>Eucoccidiorida</taxon>
        <taxon>Eimeriorina</taxon>
        <taxon>Cryptosporidiidae</taxon>
        <taxon>Cryptosporidium</taxon>
    </lineage>
</organism>
<evidence type="ECO:0000256" key="2">
    <source>
        <dbReference type="ARBA" id="ARBA00022792"/>
    </source>
</evidence>
<dbReference type="GO" id="GO:0006627">
    <property type="term" value="P:protein processing involved in protein targeting to mitochondrion"/>
    <property type="evidence" value="ECO:0007669"/>
    <property type="project" value="TreeGrafter"/>
</dbReference>
<keyword evidence="4 8" id="KW-0496">Mitochondrion</keyword>
<evidence type="ECO:0000313" key="11">
    <source>
        <dbReference type="Proteomes" id="UP000593906"/>
    </source>
</evidence>
<dbReference type="AlphaFoldDB" id="A0A7S7RGK1"/>
<evidence type="ECO:0000256" key="6">
    <source>
        <dbReference type="ARBA" id="ARBA00038445"/>
    </source>
</evidence>
<dbReference type="PROSITE" id="PS00761">
    <property type="entry name" value="SPASE_I_3"/>
    <property type="match status" value="1"/>
</dbReference>
<gene>
    <name evidence="10" type="ORF">CPATCC_001543</name>
</gene>
<comment type="subcellular location">
    <subcellularLocation>
        <location evidence="1 8">Mitochondrion inner membrane</location>
    </subcellularLocation>
</comment>
<dbReference type="InterPro" id="IPR019533">
    <property type="entry name" value="Peptidase_S26"/>
</dbReference>
<feature type="active site" evidence="7">
    <location>
        <position position="37"/>
    </location>
</feature>
<evidence type="ECO:0000256" key="3">
    <source>
        <dbReference type="ARBA" id="ARBA00022801"/>
    </source>
</evidence>
<evidence type="ECO:0000256" key="8">
    <source>
        <dbReference type="RuleBase" id="RU362041"/>
    </source>
</evidence>
<dbReference type="CDD" id="cd06530">
    <property type="entry name" value="S26_SPase_I"/>
    <property type="match status" value="1"/>
</dbReference>
<evidence type="ECO:0000256" key="1">
    <source>
        <dbReference type="ARBA" id="ARBA00004273"/>
    </source>
</evidence>
<keyword evidence="8" id="KW-0645">Protease</keyword>
<dbReference type="GO" id="GO:0006465">
    <property type="term" value="P:signal peptide processing"/>
    <property type="evidence" value="ECO:0007669"/>
    <property type="project" value="InterPro"/>
</dbReference>
<evidence type="ECO:0000259" key="9">
    <source>
        <dbReference type="Pfam" id="PF10502"/>
    </source>
</evidence>
<dbReference type="PANTHER" id="PTHR12383">
    <property type="entry name" value="PROTEASE FAMILY S26 MITOCHONDRIAL INNER MEMBRANE PROTEASE-RELATED"/>
    <property type="match status" value="1"/>
</dbReference>
<dbReference type="InterPro" id="IPR036286">
    <property type="entry name" value="LexA/Signal_pep-like_sf"/>
</dbReference>
<feature type="domain" description="Peptidase S26" evidence="9">
    <location>
        <begin position="17"/>
        <end position="170"/>
    </location>
</feature>
<dbReference type="SUPFAM" id="SSF51306">
    <property type="entry name" value="LexA/Signal peptidase"/>
    <property type="match status" value="1"/>
</dbReference>
<dbReference type="InterPro" id="IPR019758">
    <property type="entry name" value="Pept_S26A_signal_pept_1_CS"/>
</dbReference>
<dbReference type="VEuPathDB" id="CryptoDB:CPATCC_0017740"/>
<dbReference type="PRINTS" id="PR00727">
    <property type="entry name" value="LEADERPTASE"/>
</dbReference>
<evidence type="ECO:0000313" key="10">
    <source>
        <dbReference type="EMBL" id="QOY41951.1"/>
    </source>
</evidence>
<dbReference type="InterPro" id="IPR052064">
    <property type="entry name" value="Mito_IMP1_subunit"/>
</dbReference>
<evidence type="ECO:0000256" key="5">
    <source>
        <dbReference type="ARBA" id="ARBA00023136"/>
    </source>
</evidence>
<evidence type="ECO:0000256" key="4">
    <source>
        <dbReference type="ARBA" id="ARBA00023128"/>
    </source>
</evidence>
<dbReference type="InterPro" id="IPR000223">
    <property type="entry name" value="Pept_S26A_signal_pept_1"/>
</dbReference>
<dbReference type="Pfam" id="PF10502">
    <property type="entry name" value="Peptidase_S26"/>
    <property type="match status" value="1"/>
</dbReference>
<dbReference type="PANTHER" id="PTHR12383:SF16">
    <property type="entry name" value="MITOCHONDRIAL INNER MEMBRANE PROTEASE SUBUNIT 1"/>
    <property type="match status" value="1"/>
</dbReference>
<dbReference type="Gene3D" id="2.10.109.10">
    <property type="entry name" value="Umud Fragment, subunit A"/>
    <property type="match status" value="1"/>
</dbReference>
<reference evidence="10 11" key="1">
    <citation type="submission" date="2019-09" db="EMBL/GenBank/DDBJ databases">
        <title>Consistent, comparative and evidence-based genome assembly and annotation for Cryptosporidium parvum, C. hominis and C. tyzzeri.</title>
        <authorList>
            <person name="Baptista R.P."/>
            <person name="Li Y."/>
            <person name="Sateriale A."/>
            <person name="Ansell B."/>
            <person name="Jex A."/>
            <person name="Sanders M."/>
            <person name="Brooks K."/>
            <person name="Tracey A."/>
            <person name="Berriman M."/>
            <person name="Striepen B."/>
            <person name="Cotton J.A."/>
            <person name="Kissinger J.C."/>
        </authorList>
    </citation>
    <scope>NUCLEOTIDE SEQUENCE [LARGE SCALE GENOMIC DNA]</scope>
    <source>
        <strain evidence="10 11">IOWA-ATCC</strain>
    </source>
</reference>
<dbReference type="GO" id="GO:0042720">
    <property type="term" value="C:mitochondrial inner membrane peptidase complex"/>
    <property type="evidence" value="ECO:0007669"/>
    <property type="project" value="TreeGrafter"/>
</dbReference>
<dbReference type="EC" id="3.4.21.-" evidence="8"/>
<keyword evidence="2 8" id="KW-0999">Mitochondrion inner membrane</keyword>
<accession>A0A7S7RGK1</accession>
<protein>
    <recommendedName>
        <fullName evidence="8">Mitochondrial inner membrane protease subunit</fullName>
        <ecNumber evidence="8">3.4.21.-</ecNumber>
    </recommendedName>
</protein>
<evidence type="ECO:0000256" key="7">
    <source>
        <dbReference type="PIRSR" id="PIRSR600223-1"/>
    </source>
</evidence>
<keyword evidence="5" id="KW-0472">Membrane</keyword>
<comment type="similarity">
    <text evidence="6">Belongs to the peptidase S26 family. IMP1 subfamily.</text>
</comment>